<evidence type="ECO:0000313" key="2">
    <source>
        <dbReference type="EMBL" id="KAK6347965.1"/>
    </source>
</evidence>
<dbReference type="Proteomes" id="UP001313282">
    <property type="component" value="Unassembled WGS sequence"/>
</dbReference>
<evidence type="ECO:0000313" key="3">
    <source>
        <dbReference type="Proteomes" id="UP001313282"/>
    </source>
</evidence>
<feature type="compositionally biased region" description="Polar residues" evidence="1">
    <location>
        <begin position="130"/>
        <end position="144"/>
    </location>
</feature>
<feature type="compositionally biased region" description="Basic and acidic residues" evidence="1">
    <location>
        <begin position="255"/>
        <end position="267"/>
    </location>
</feature>
<organism evidence="2 3">
    <name type="scientific">Orbilia javanica</name>
    <dbReference type="NCBI Taxonomy" id="47235"/>
    <lineage>
        <taxon>Eukaryota</taxon>
        <taxon>Fungi</taxon>
        <taxon>Dikarya</taxon>
        <taxon>Ascomycota</taxon>
        <taxon>Pezizomycotina</taxon>
        <taxon>Orbiliomycetes</taxon>
        <taxon>Orbiliales</taxon>
        <taxon>Orbiliaceae</taxon>
        <taxon>Orbilia</taxon>
    </lineage>
</organism>
<feature type="region of interest" description="Disordered" evidence="1">
    <location>
        <begin position="56"/>
        <end position="102"/>
    </location>
</feature>
<sequence length="485" mass="53497">MTAKRVENFVGALRDMQFKNPLLRRKRARLSKIDSGAGGRTRKSIFQELFDYTDEEAANKGNSNGDGSSGGKKEPPLNTTKETTASSPSQHQPPPIIIHEDQTIVSGTFNTNYAWLRENIPDLFSSESFLSHENSEPQNVQESNMGKRKTSKQAHRKQPKASANPDEKSSTQSTPVPGTPKTPDTTKAAAPDVGPNSKLAIERHNALLRAIAVAAGVAPSDKPATKEPIAFLAQNVPQDANRTPETSTSGTAAPEARRQVSDTRPTKDQLTVDSKLFEPVTDIGIFTKWKREEFLSLSRNELLVFIHLHCREKMPTAEASLGRVRRIFFNEVYPKHYWISWVRDVVLAFLRNPAATELAGKETINKLKIAAEDIDFLEALAPELKALCQERFSRAELRHIGIPVEEEGGKKMVEGGTDGTGGKKKNKNKKKWKGKEVERGEGEAPASMGSSEPVKAPYQRAQVHETREISDLADAFAGTLLRKCA</sequence>
<proteinExistence type="predicted"/>
<comment type="caution">
    <text evidence="2">The sequence shown here is derived from an EMBL/GenBank/DDBJ whole genome shotgun (WGS) entry which is preliminary data.</text>
</comment>
<feature type="compositionally biased region" description="Basic residues" evidence="1">
    <location>
        <begin position="422"/>
        <end position="433"/>
    </location>
</feature>
<protein>
    <submittedName>
        <fullName evidence="2">Uncharacterized protein</fullName>
    </submittedName>
</protein>
<accession>A0AAN8RDT3</accession>
<reference evidence="2 3" key="1">
    <citation type="submission" date="2019-10" db="EMBL/GenBank/DDBJ databases">
        <authorList>
            <person name="Palmer J.M."/>
        </authorList>
    </citation>
    <scope>NUCLEOTIDE SEQUENCE [LARGE SCALE GENOMIC DNA]</scope>
    <source>
        <strain evidence="2 3">TWF718</strain>
    </source>
</reference>
<gene>
    <name evidence="2" type="ORF">TWF718_005785</name>
</gene>
<dbReference type="EMBL" id="JAVHNR010000003">
    <property type="protein sequence ID" value="KAK6347965.1"/>
    <property type="molecule type" value="Genomic_DNA"/>
</dbReference>
<feature type="compositionally biased region" description="Polar residues" evidence="1">
    <location>
        <begin position="235"/>
        <end position="251"/>
    </location>
</feature>
<evidence type="ECO:0000256" key="1">
    <source>
        <dbReference type="SAM" id="MobiDB-lite"/>
    </source>
</evidence>
<feature type="compositionally biased region" description="Basic residues" evidence="1">
    <location>
        <begin position="146"/>
        <end position="159"/>
    </location>
</feature>
<dbReference type="AlphaFoldDB" id="A0AAN8RDT3"/>
<feature type="region of interest" description="Disordered" evidence="1">
    <location>
        <begin position="130"/>
        <end position="195"/>
    </location>
</feature>
<feature type="region of interest" description="Disordered" evidence="1">
    <location>
        <begin position="234"/>
        <end position="267"/>
    </location>
</feature>
<name>A0AAN8RDT3_9PEZI</name>
<feature type="compositionally biased region" description="Low complexity" evidence="1">
    <location>
        <begin position="174"/>
        <end position="193"/>
    </location>
</feature>
<feature type="region of interest" description="Disordered" evidence="1">
    <location>
        <begin position="409"/>
        <end position="462"/>
    </location>
</feature>
<keyword evidence="3" id="KW-1185">Reference proteome</keyword>